<keyword evidence="4" id="KW-1185">Reference proteome</keyword>
<accession>A0A8J3ZKX0</accession>
<feature type="transmembrane region" description="Helical" evidence="2">
    <location>
        <begin position="56"/>
        <end position="79"/>
    </location>
</feature>
<keyword evidence="2" id="KW-0472">Membrane</keyword>
<dbReference type="AlphaFoldDB" id="A0A8J3ZKX0"/>
<dbReference type="NCBIfam" id="NF038083">
    <property type="entry name" value="CU044_5270_fam"/>
    <property type="match status" value="1"/>
</dbReference>
<proteinExistence type="predicted"/>
<dbReference type="RefSeq" id="WP_204011264.1">
    <property type="nucleotide sequence ID" value="NZ_BOPG01000103.1"/>
</dbReference>
<keyword evidence="2" id="KW-1133">Transmembrane helix</keyword>
<dbReference type="EMBL" id="BOPG01000103">
    <property type="protein sequence ID" value="GIJ63855.1"/>
    <property type="molecule type" value="Genomic_DNA"/>
</dbReference>
<feature type="region of interest" description="Disordered" evidence="1">
    <location>
        <begin position="177"/>
        <end position="225"/>
    </location>
</feature>
<organism evidence="3 4">
    <name type="scientific">Virgisporangium aurantiacum</name>
    <dbReference type="NCBI Taxonomy" id="175570"/>
    <lineage>
        <taxon>Bacteria</taxon>
        <taxon>Bacillati</taxon>
        <taxon>Actinomycetota</taxon>
        <taxon>Actinomycetes</taxon>
        <taxon>Micromonosporales</taxon>
        <taxon>Micromonosporaceae</taxon>
        <taxon>Virgisporangium</taxon>
    </lineage>
</organism>
<name>A0A8J3ZKX0_9ACTN</name>
<evidence type="ECO:0000256" key="1">
    <source>
        <dbReference type="SAM" id="MobiDB-lite"/>
    </source>
</evidence>
<protein>
    <recommendedName>
        <fullName evidence="5">CU044_5270 family protein</fullName>
    </recommendedName>
</protein>
<evidence type="ECO:0000313" key="4">
    <source>
        <dbReference type="Proteomes" id="UP000612585"/>
    </source>
</evidence>
<comment type="caution">
    <text evidence="3">The sequence shown here is derived from an EMBL/GenBank/DDBJ whole genome shotgun (WGS) entry which is preliminary data.</text>
</comment>
<reference evidence="3" key="1">
    <citation type="submission" date="2021-01" db="EMBL/GenBank/DDBJ databases">
        <title>Whole genome shotgun sequence of Virgisporangium aurantiacum NBRC 16421.</title>
        <authorList>
            <person name="Komaki H."/>
            <person name="Tamura T."/>
        </authorList>
    </citation>
    <scope>NUCLEOTIDE SEQUENCE</scope>
    <source>
        <strain evidence="3">NBRC 16421</strain>
    </source>
</reference>
<sequence>MDDLRTLRRVLHSPPPSEHATTKARELLIAEVTASAAPRRAFSFGRGRTPSSRRVWWGRGAALAGGLALSGLAAVALIAPHDPGGTSPPDAREMPPDAREILLAAAQHAAQQPTTTAKYWHVRKLSTGAPVKVGTESAPYYVVQRLIDESWMSHGPGERNWNGLLRLGYKPQTAADEEAWRAAGSPTSWKPLPVPTDGKPYSPDERLTSEPGKPELYGSPPRVPGAPRPPVLAGGMSLDWDEVSRLPTDPAALRTELLNQIRAGRISFPNPESRLFSSLSLLLLEAPAPPAVRAAAFTLLADVPGVRVVGEVTDAAGRTGTGIELRRDELRLLLIVDPSKHVLLASDQIMKLGPDSFDHSDVVLTAEWTDAEPKPPVAP</sequence>
<evidence type="ECO:0000256" key="2">
    <source>
        <dbReference type="SAM" id="Phobius"/>
    </source>
</evidence>
<gene>
    <name evidence="3" type="ORF">Vau01_113710</name>
</gene>
<feature type="region of interest" description="Disordered" evidence="1">
    <location>
        <begin position="1"/>
        <end position="21"/>
    </location>
</feature>
<dbReference type="InterPro" id="IPR047789">
    <property type="entry name" value="CU044_5270-like"/>
</dbReference>
<evidence type="ECO:0008006" key="5">
    <source>
        <dbReference type="Google" id="ProtNLM"/>
    </source>
</evidence>
<keyword evidence="2" id="KW-0812">Transmembrane</keyword>
<evidence type="ECO:0000313" key="3">
    <source>
        <dbReference type="EMBL" id="GIJ63855.1"/>
    </source>
</evidence>
<dbReference type="Proteomes" id="UP000612585">
    <property type="component" value="Unassembled WGS sequence"/>
</dbReference>